<gene>
    <name evidence="4" type="ORF">GPM918_LOCUS28384</name>
    <name evidence="3" type="ORF">OVA965_LOCUS22316</name>
    <name evidence="6" type="ORF">SRO942_LOCUS28880</name>
    <name evidence="5" type="ORF">TMI583_LOCUS23032</name>
</gene>
<dbReference type="EMBL" id="CAJOBA010034068">
    <property type="protein sequence ID" value="CAF3977364.1"/>
    <property type="molecule type" value="Genomic_DNA"/>
</dbReference>
<dbReference type="EMBL" id="CAJNOQ010012355">
    <property type="protein sequence ID" value="CAF1298197.1"/>
    <property type="molecule type" value="Genomic_DNA"/>
</dbReference>
<dbReference type="SUPFAM" id="SSF48452">
    <property type="entry name" value="TPR-like"/>
    <property type="match status" value="1"/>
</dbReference>
<evidence type="ECO:0000313" key="7">
    <source>
        <dbReference type="Proteomes" id="UP000663829"/>
    </source>
</evidence>
<evidence type="ECO:0000256" key="2">
    <source>
        <dbReference type="ARBA" id="ARBA00022803"/>
    </source>
</evidence>
<dbReference type="PANTHER" id="PTHR45641:SF1">
    <property type="entry name" value="AAA+ ATPASE DOMAIN-CONTAINING PROTEIN"/>
    <property type="match status" value="1"/>
</dbReference>
<proteinExistence type="predicted"/>
<evidence type="ECO:0000256" key="1">
    <source>
        <dbReference type="ARBA" id="ARBA00022737"/>
    </source>
</evidence>
<dbReference type="PROSITE" id="PS50293">
    <property type="entry name" value="TPR_REGION"/>
    <property type="match status" value="1"/>
</dbReference>
<dbReference type="Proteomes" id="UP000677228">
    <property type="component" value="Unassembled WGS sequence"/>
</dbReference>
<organism evidence="4 7">
    <name type="scientific">Didymodactylos carnosus</name>
    <dbReference type="NCBI Taxonomy" id="1234261"/>
    <lineage>
        <taxon>Eukaryota</taxon>
        <taxon>Metazoa</taxon>
        <taxon>Spiralia</taxon>
        <taxon>Gnathifera</taxon>
        <taxon>Rotifera</taxon>
        <taxon>Eurotatoria</taxon>
        <taxon>Bdelloidea</taxon>
        <taxon>Philodinida</taxon>
        <taxon>Philodinidae</taxon>
        <taxon>Didymodactylos</taxon>
    </lineage>
</organism>
<keyword evidence="7" id="KW-1185">Reference proteome</keyword>
<name>A0A815DUC7_9BILA</name>
<dbReference type="AlphaFoldDB" id="A0A815DUC7"/>
<comment type="caution">
    <text evidence="4">The sequence shown here is derived from an EMBL/GenBank/DDBJ whole genome shotgun (WGS) entry which is preliminary data.</text>
</comment>
<evidence type="ECO:0000313" key="3">
    <source>
        <dbReference type="EMBL" id="CAF1165677.1"/>
    </source>
</evidence>
<dbReference type="InterPro" id="IPR011990">
    <property type="entry name" value="TPR-like_helical_dom_sf"/>
</dbReference>
<reference evidence="4" key="1">
    <citation type="submission" date="2021-02" db="EMBL/GenBank/DDBJ databases">
        <authorList>
            <person name="Nowell W R."/>
        </authorList>
    </citation>
    <scope>NUCLEOTIDE SEQUENCE</scope>
</reference>
<dbReference type="OrthoDB" id="5986190at2759"/>
<dbReference type="Proteomes" id="UP000663829">
    <property type="component" value="Unassembled WGS sequence"/>
</dbReference>
<dbReference type="Proteomes" id="UP000682733">
    <property type="component" value="Unassembled WGS sequence"/>
</dbReference>
<protein>
    <submittedName>
        <fullName evidence="4">Uncharacterized protein</fullName>
    </submittedName>
</protein>
<keyword evidence="1" id="KW-0677">Repeat</keyword>
<evidence type="ECO:0000313" key="6">
    <source>
        <dbReference type="EMBL" id="CAF4116647.1"/>
    </source>
</evidence>
<dbReference type="Gene3D" id="1.25.40.10">
    <property type="entry name" value="Tetratricopeptide repeat domain"/>
    <property type="match status" value="1"/>
</dbReference>
<dbReference type="EMBL" id="CAJNOK010012542">
    <property type="protein sequence ID" value="CAF1165677.1"/>
    <property type="molecule type" value="Genomic_DNA"/>
</dbReference>
<dbReference type="PANTHER" id="PTHR45641">
    <property type="entry name" value="TETRATRICOPEPTIDE REPEAT PROTEIN (AFU_ORTHOLOGUE AFUA_6G03870)"/>
    <property type="match status" value="1"/>
</dbReference>
<sequence length="191" mass="21758">MSTTICKSWRLDCISRRRGYLFMGTVFCIDSVQKMTDDEIWKVRLKLGGDEDAVLKTRSGQMKTQLGDMNDLNTLSVTLLIMGENEKAENFLRMILNDTPADNPTIATAYDSMTLLSFPPNHPDRATTCNNIAEMYRAQVNYDTALEYHEKALELRLVSVPPNHPHPATTYNNMAILYRAQGKYNTALKYH</sequence>
<dbReference type="EMBL" id="CAJOBC010036026">
    <property type="protein sequence ID" value="CAF4116647.1"/>
    <property type="molecule type" value="Genomic_DNA"/>
</dbReference>
<evidence type="ECO:0000313" key="4">
    <source>
        <dbReference type="EMBL" id="CAF1298197.1"/>
    </source>
</evidence>
<keyword evidence="2" id="KW-0802">TPR repeat</keyword>
<dbReference type="Pfam" id="PF13424">
    <property type="entry name" value="TPR_12"/>
    <property type="match status" value="1"/>
</dbReference>
<dbReference type="Proteomes" id="UP000681722">
    <property type="component" value="Unassembled WGS sequence"/>
</dbReference>
<evidence type="ECO:0000313" key="5">
    <source>
        <dbReference type="EMBL" id="CAF3977364.1"/>
    </source>
</evidence>
<accession>A0A815DUC7</accession>